<dbReference type="Gene3D" id="1.10.720.30">
    <property type="entry name" value="SAP domain"/>
    <property type="match status" value="1"/>
</dbReference>
<dbReference type="SUPFAM" id="SSF68906">
    <property type="entry name" value="SAP domain"/>
    <property type="match status" value="1"/>
</dbReference>
<feature type="region of interest" description="Disordered" evidence="1">
    <location>
        <begin position="139"/>
        <end position="163"/>
    </location>
</feature>
<dbReference type="AlphaFoldDB" id="A0A1A7Y4P2"/>
<feature type="compositionally biased region" description="Basic and acidic residues" evidence="1">
    <location>
        <begin position="147"/>
        <end position="163"/>
    </location>
</feature>
<dbReference type="SMART" id="SM00513">
    <property type="entry name" value="SAP"/>
    <property type="match status" value="1"/>
</dbReference>
<feature type="compositionally biased region" description="Polar residues" evidence="1">
    <location>
        <begin position="51"/>
        <end position="65"/>
    </location>
</feature>
<dbReference type="EMBL" id="HADX01003026">
    <property type="protein sequence ID" value="SBP25258.1"/>
    <property type="molecule type" value="Transcribed_RNA"/>
</dbReference>
<sequence>MKVADIKKLKVAELRSRLAELGLDTRGLKAELVDRLWSASQAEQTLEKDTLLQNESSPTPSEPNQTVSSSSFTVTRVPTIYIDRGTATQTEPGPKALQPGPETVLHAEDGLGHADGPVLEDTGKGRAFYEFKEEIRYKRVKPPQLLQEKEGKEEHREDKVQLDPHACHLHFDLSPDGSCGQSR</sequence>
<evidence type="ECO:0000313" key="3">
    <source>
        <dbReference type="EMBL" id="SBP25258.1"/>
    </source>
</evidence>
<reference evidence="3" key="1">
    <citation type="submission" date="2016-05" db="EMBL/GenBank/DDBJ databases">
        <authorList>
            <person name="Lavstsen T."/>
            <person name="Jespersen J.S."/>
        </authorList>
    </citation>
    <scope>NUCLEOTIDE SEQUENCE</scope>
    <source>
        <tissue evidence="3">Brain</tissue>
    </source>
</reference>
<dbReference type="Pfam" id="PF02037">
    <property type="entry name" value="SAP"/>
    <property type="match status" value="1"/>
</dbReference>
<dbReference type="PROSITE" id="PS50800">
    <property type="entry name" value="SAP"/>
    <property type="match status" value="1"/>
</dbReference>
<proteinExistence type="predicted"/>
<organism evidence="3">
    <name type="scientific">Iconisemion striatum</name>
    <dbReference type="NCBI Taxonomy" id="60296"/>
    <lineage>
        <taxon>Eukaryota</taxon>
        <taxon>Metazoa</taxon>
        <taxon>Chordata</taxon>
        <taxon>Craniata</taxon>
        <taxon>Vertebrata</taxon>
        <taxon>Euteleostomi</taxon>
        <taxon>Actinopterygii</taxon>
        <taxon>Neopterygii</taxon>
        <taxon>Teleostei</taxon>
        <taxon>Neoteleostei</taxon>
        <taxon>Acanthomorphata</taxon>
        <taxon>Ovalentaria</taxon>
        <taxon>Atherinomorphae</taxon>
        <taxon>Cyprinodontiformes</taxon>
        <taxon>Nothobranchiidae</taxon>
        <taxon>Iconisemion</taxon>
    </lineage>
</organism>
<reference evidence="3" key="2">
    <citation type="submission" date="2016-06" db="EMBL/GenBank/DDBJ databases">
        <title>The genome of a short-lived fish provides insights into sex chromosome evolution and the genetic control of aging.</title>
        <authorList>
            <person name="Reichwald K."/>
            <person name="Felder M."/>
            <person name="Petzold A."/>
            <person name="Koch P."/>
            <person name="Groth M."/>
            <person name="Platzer M."/>
        </authorList>
    </citation>
    <scope>NUCLEOTIDE SEQUENCE</scope>
    <source>
        <tissue evidence="3">Brain</tissue>
    </source>
</reference>
<feature type="domain" description="SAP" evidence="2">
    <location>
        <begin position="6"/>
        <end position="40"/>
    </location>
</feature>
<evidence type="ECO:0000256" key="1">
    <source>
        <dbReference type="SAM" id="MobiDB-lite"/>
    </source>
</evidence>
<dbReference type="InterPro" id="IPR036361">
    <property type="entry name" value="SAP_dom_sf"/>
</dbReference>
<accession>A0A1A7Y4P2</accession>
<protein>
    <submittedName>
        <fullName evidence="3">Heterogeneous nuclear ribonucleoprotein U-like 2</fullName>
    </submittedName>
</protein>
<dbReference type="InterPro" id="IPR003034">
    <property type="entry name" value="SAP_dom"/>
</dbReference>
<dbReference type="GO" id="GO:0000380">
    <property type="term" value="P:alternative mRNA splicing, via spliceosome"/>
    <property type="evidence" value="ECO:0007669"/>
    <property type="project" value="TreeGrafter"/>
</dbReference>
<dbReference type="PANTHER" id="PTHR12381">
    <property type="entry name" value="HETEROGENEOUS NUCLEAR RIBONUCLEOPROTEIN U FAMILY MEMBER"/>
    <property type="match status" value="1"/>
</dbReference>
<gene>
    <name evidence="3" type="primary">HNRNPUL2</name>
</gene>
<keyword evidence="3" id="KW-0687">Ribonucleoprotein</keyword>
<feature type="region of interest" description="Disordered" evidence="1">
    <location>
        <begin position="45"/>
        <end position="124"/>
    </location>
</feature>
<dbReference type="PANTHER" id="PTHR12381:SF66">
    <property type="entry name" value="HETEROGENEOUS NUCLEAR RIBONUCLEOPROTEIN U-LIKE PROTEIN 2"/>
    <property type="match status" value="1"/>
</dbReference>
<feature type="non-terminal residue" evidence="3">
    <location>
        <position position="183"/>
    </location>
</feature>
<feature type="compositionally biased region" description="Low complexity" evidence="1">
    <location>
        <begin position="66"/>
        <end position="79"/>
    </location>
</feature>
<dbReference type="GO" id="GO:0005634">
    <property type="term" value="C:nucleus"/>
    <property type="evidence" value="ECO:0007669"/>
    <property type="project" value="TreeGrafter"/>
</dbReference>
<dbReference type="GO" id="GO:0003723">
    <property type="term" value="F:RNA binding"/>
    <property type="evidence" value="ECO:0007669"/>
    <property type="project" value="TreeGrafter"/>
</dbReference>
<evidence type="ECO:0000259" key="2">
    <source>
        <dbReference type="PROSITE" id="PS50800"/>
    </source>
</evidence>
<dbReference type="GO" id="GO:1990904">
    <property type="term" value="C:ribonucleoprotein complex"/>
    <property type="evidence" value="ECO:0007669"/>
    <property type="project" value="UniProtKB-KW"/>
</dbReference>
<name>A0A1A7Y4P2_9TELE</name>